<evidence type="ECO:0000313" key="19">
    <source>
        <dbReference type="EMBL" id="RUS80235.1"/>
    </source>
</evidence>
<dbReference type="AlphaFoldDB" id="A0A433TF78"/>
<evidence type="ECO:0000256" key="1">
    <source>
        <dbReference type="ARBA" id="ARBA00004156"/>
    </source>
</evidence>
<keyword evidence="5" id="KW-0732">Signal</keyword>
<evidence type="ECO:0000256" key="16">
    <source>
        <dbReference type="ARBA" id="ARBA00046288"/>
    </source>
</evidence>
<dbReference type="GO" id="GO:0031902">
    <property type="term" value="C:late endosome membrane"/>
    <property type="evidence" value="ECO:0007669"/>
    <property type="project" value="UniProtKB-SubCell"/>
</dbReference>
<feature type="transmembrane region" description="Helical" evidence="18">
    <location>
        <begin position="59"/>
        <end position="79"/>
    </location>
</feature>
<dbReference type="OrthoDB" id="6629737at2759"/>
<keyword evidence="20" id="KW-1185">Reference proteome</keyword>
<evidence type="ECO:0000256" key="8">
    <source>
        <dbReference type="ARBA" id="ARBA00023015"/>
    </source>
</evidence>
<dbReference type="STRING" id="188477.A0A433TF78"/>
<feature type="compositionally biased region" description="Basic and acidic residues" evidence="17">
    <location>
        <begin position="262"/>
        <end position="274"/>
    </location>
</feature>
<dbReference type="EMBL" id="RQTK01000403">
    <property type="protein sequence ID" value="RUS80235.1"/>
    <property type="molecule type" value="Genomic_DNA"/>
</dbReference>
<evidence type="ECO:0000256" key="12">
    <source>
        <dbReference type="ARBA" id="ARBA00023329"/>
    </source>
</evidence>
<name>A0A433TF78_ELYCH</name>
<evidence type="ECO:0000256" key="18">
    <source>
        <dbReference type="SAM" id="Phobius"/>
    </source>
</evidence>
<evidence type="ECO:0000256" key="6">
    <source>
        <dbReference type="ARBA" id="ARBA00022753"/>
    </source>
</evidence>
<reference evidence="19 20" key="1">
    <citation type="submission" date="2019-01" db="EMBL/GenBank/DDBJ databases">
        <title>A draft genome assembly of the solar-powered sea slug Elysia chlorotica.</title>
        <authorList>
            <person name="Cai H."/>
            <person name="Li Q."/>
            <person name="Fang X."/>
            <person name="Li J."/>
            <person name="Curtis N.E."/>
            <person name="Altenburger A."/>
            <person name="Shibata T."/>
            <person name="Feng M."/>
            <person name="Maeda T."/>
            <person name="Schwartz J.A."/>
            <person name="Shigenobu S."/>
            <person name="Lundholm N."/>
            <person name="Nishiyama T."/>
            <person name="Yang H."/>
            <person name="Hasebe M."/>
            <person name="Li S."/>
            <person name="Pierce S.K."/>
            <person name="Wang J."/>
        </authorList>
    </citation>
    <scope>NUCLEOTIDE SEQUENCE [LARGE SCALE GENOMIC DNA]</scope>
    <source>
        <strain evidence="19">EC2010</strain>
        <tissue evidence="19">Whole organism of an adult</tissue>
    </source>
</reference>
<evidence type="ECO:0000256" key="3">
    <source>
        <dbReference type="ARBA" id="ARBA00006655"/>
    </source>
</evidence>
<evidence type="ECO:0000256" key="11">
    <source>
        <dbReference type="ARBA" id="ARBA00023228"/>
    </source>
</evidence>
<sequence length="274" mass="29674">MDVYFGTSVSNHSVFGDRQHCSDGSYCSSPSKCCETRRGCCYDSMMQSKHFRLQVWNMWYFWFLVIFMMLSCFGGCGYYRRRRLAMLSNSPGASPAGLSPTISPSHGAGNCGRGQERQGRPFNFFAYNGPGNAAMYPVPQYHQPPLVASMPPAYAEVVNQPNIYPVSGKAVLPPYPGQDNAQMVPSAGAGAGIWPLEDSSLPPPYTEFPTSPGQPDSSHTHQSPETLEHGVTSQGTSLPPVSSSFREANSVSTGPVGGTSDSSHRQERGLESQP</sequence>
<evidence type="ECO:0000256" key="17">
    <source>
        <dbReference type="SAM" id="MobiDB-lite"/>
    </source>
</evidence>
<evidence type="ECO:0000256" key="14">
    <source>
        <dbReference type="ARBA" id="ARBA00035708"/>
    </source>
</evidence>
<protein>
    <recommendedName>
        <fullName evidence="14">WW domain binding protein VOPP1</fullName>
    </recommendedName>
    <alternativeName>
        <fullName evidence="15">Vesicular, overexpressed in cancer, prosurvival protein 1</fullName>
    </alternativeName>
</protein>
<dbReference type="PANTHER" id="PTHR14971:SF2">
    <property type="entry name" value="VESICULAR, OVEREXPRESSED IN CANCER, PROSURVIVAL PROTEIN 1"/>
    <property type="match status" value="1"/>
</dbReference>
<keyword evidence="4 18" id="KW-0812">Transmembrane</keyword>
<keyword evidence="12" id="KW-0968">Cytoplasmic vesicle</keyword>
<keyword evidence="11" id="KW-0458">Lysosome</keyword>
<proteinExistence type="inferred from homology"/>
<keyword evidence="9 18" id="KW-0472">Membrane</keyword>
<feature type="region of interest" description="Disordered" evidence="17">
    <location>
        <begin position="194"/>
        <end position="274"/>
    </location>
</feature>
<feature type="compositionally biased region" description="Polar residues" evidence="17">
    <location>
        <begin position="208"/>
        <end position="253"/>
    </location>
</feature>
<gene>
    <name evidence="19" type="ORF">EGW08_012000</name>
</gene>
<evidence type="ECO:0000256" key="4">
    <source>
        <dbReference type="ARBA" id="ARBA00022692"/>
    </source>
</evidence>
<keyword evidence="10" id="KW-0804">Transcription</keyword>
<comment type="subcellular location">
    <subcellularLocation>
        <location evidence="1">Cytoplasmic vesicle membrane</location>
    </subcellularLocation>
    <subcellularLocation>
        <location evidence="16">Endomembrane system</location>
        <topology evidence="16">Single-pass type I membrane protein</topology>
    </subcellularLocation>
    <subcellularLocation>
        <location evidence="13">Late endosome membrane</location>
        <topology evidence="13">Single-pass membrane protein</topology>
    </subcellularLocation>
    <subcellularLocation>
        <location evidence="2">Lysosome membrane</location>
    </subcellularLocation>
</comment>
<evidence type="ECO:0000313" key="20">
    <source>
        <dbReference type="Proteomes" id="UP000271974"/>
    </source>
</evidence>
<comment type="caution">
    <text evidence="19">The sequence shown here is derived from an EMBL/GenBank/DDBJ whole genome shotgun (WGS) entry which is preliminary data.</text>
</comment>
<keyword evidence="6" id="KW-0967">Endosome</keyword>
<keyword evidence="8" id="KW-0805">Transcription regulation</keyword>
<evidence type="ECO:0000256" key="15">
    <source>
        <dbReference type="ARBA" id="ARBA00035715"/>
    </source>
</evidence>
<evidence type="ECO:0000256" key="13">
    <source>
        <dbReference type="ARBA" id="ARBA00035628"/>
    </source>
</evidence>
<dbReference type="PANTHER" id="PTHR14971">
    <property type="entry name" value="VESICULAR, OVEREXPRESSED IN CANCER, PROSURVIVAL PROTEIN 1"/>
    <property type="match status" value="1"/>
</dbReference>
<comment type="similarity">
    <text evidence="3">Belongs to the VOPP1/ECOP family.</text>
</comment>
<evidence type="ECO:0000256" key="10">
    <source>
        <dbReference type="ARBA" id="ARBA00023163"/>
    </source>
</evidence>
<evidence type="ECO:0000256" key="5">
    <source>
        <dbReference type="ARBA" id="ARBA00022729"/>
    </source>
</evidence>
<evidence type="ECO:0000256" key="7">
    <source>
        <dbReference type="ARBA" id="ARBA00022989"/>
    </source>
</evidence>
<keyword evidence="7 18" id="KW-1133">Transmembrane helix</keyword>
<accession>A0A433TF78</accession>
<dbReference type="Proteomes" id="UP000271974">
    <property type="component" value="Unassembled WGS sequence"/>
</dbReference>
<evidence type="ECO:0000256" key="2">
    <source>
        <dbReference type="ARBA" id="ARBA00004656"/>
    </source>
</evidence>
<evidence type="ECO:0000256" key="9">
    <source>
        <dbReference type="ARBA" id="ARBA00023136"/>
    </source>
</evidence>
<dbReference type="InterPro" id="IPR026229">
    <property type="entry name" value="VOPP1"/>
</dbReference>
<organism evidence="19 20">
    <name type="scientific">Elysia chlorotica</name>
    <name type="common">Eastern emerald elysia</name>
    <name type="synonym">Sea slug</name>
    <dbReference type="NCBI Taxonomy" id="188477"/>
    <lineage>
        <taxon>Eukaryota</taxon>
        <taxon>Metazoa</taxon>
        <taxon>Spiralia</taxon>
        <taxon>Lophotrochozoa</taxon>
        <taxon>Mollusca</taxon>
        <taxon>Gastropoda</taxon>
        <taxon>Heterobranchia</taxon>
        <taxon>Euthyneura</taxon>
        <taxon>Panpulmonata</taxon>
        <taxon>Sacoglossa</taxon>
        <taxon>Placobranchoidea</taxon>
        <taxon>Plakobranchidae</taxon>
        <taxon>Elysia</taxon>
    </lineage>
</organism>
<dbReference type="GO" id="GO:0005765">
    <property type="term" value="C:lysosomal membrane"/>
    <property type="evidence" value="ECO:0007669"/>
    <property type="project" value="UniProtKB-SubCell"/>
</dbReference>